<evidence type="ECO:0000256" key="1">
    <source>
        <dbReference type="SAM" id="Phobius"/>
    </source>
</evidence>
<gene>
    <name evidence="2" type="ORF">BHU62_00610</name>
</gene>
<dbReference type="OrthoDB" id="6614384at2"/>
<dbReference type="AlphaFoldDB" id="A0A1Q4P646"/>
<proteinExistence type="predicted"/>
<evidence type="ECO:0000313" key="2">
    <source>
        <dbReference type="EMBL" id="OKB68579.1"/>
    </source>
</evidence>
<keyword evidence="1" id="KW-1133">Transmembrane helix</keyword>
<dbReference type="Proteomes" id="UP000185770">
    <property type="component" value="Unassembled WGS sequence"/>
</dbReference>
<keyword evidence="1" id="KW-0472">Membrane</keyword>
<feature type="transmembrane region" description="Helical" evidence="1">
    <location>
        <begin position="9"/>
        <end position="27"/>
    </location>
</feature>
<sequence length="160" mass="18098">MAVLHNPKTLIIGFLAVILFIVLFRILTPAAPVHMNCQADTITTKRLASGDDLELKMTGSLFIYDEHHAMIVQRGDITVGDKTYSLDRKINFDIKRLDHGFYMTTHREISKTPDDNAPDELTKEIPMISLGIKNGVFSMRKVRQDAYIVHGVLFPVTLCR</sequence>
<evidence type="ECO:0000313" key="3">
    <source>
        <dbReference type="Proteomes" id="UP000185770"/>
    </source>
</evidence>
<keyword evidence="1" id="KW-0812">Transmembrane</keyword>
<protein>
    <submittedName>
        <fullName evidence="2">Uncharacterized protein</fullName>
    </submittedName>
</protein>
<organism evidence="2 3">
    <name type="scientific">Serratia marcescens</name>
    <dbReference type="NCBI Taxonomy" id="615"/>
    <lineage>
        <taxon>Bacteria</taxon>
        <taxon>Pseudomonadati</taxon>
        <taxon>Pseudomonadota</taxon>
        <taxon>Gammaproteobacteria</taxon>
        <taxon>Enterobacterales</taxon>
        <taxon>Yersiniaceae</taxon>
        <taxon>Serratia</taxon>
    </lineage>
</organism>
<comment type="caution">
    <text evidence="2">The sequence shown here is derived from an EMBL/GenBank/DDBJ whole genome shotgun (WGS) entry which is preliminary data.</text>
</comment>
<accession>A0A1Q4P646</accession>
<name>A0A1Q4P646_SERMA</name>
<reference evidence="2 3" key="1">
    <citation type="submission" date="2016-09" db="EMBL/GenBank/DDBJ databases">
        <title>Serratia marcescens MSU-97 and epiphytic antimycotic-producing bacteria.</title>
        <authorList>
            <person name="Matilla M.A."/>
        </authorList>
    </citation>
    <scope>NUCLEOTIDE SEQUENCE [LARGE SCALE GENOMIC DNA]</scope>
    <source>
        <strain evidence="2 3">MSU-97</strain>
    </source>
</reference>
<dbReference type="EMBL" id="MJAO01000001">
    <property type="protein sequence ID" value="OKB68579.1"/>
    <property type="molecule type" value="Genomic_DNA"/>
</dbReference>
<dbReference type="RefSeq" id="WP_073528667.1">
    <property type="nucleotide sequence ID" value="NZ_MJAO01000001.1"/>
</dbReference>